<evidence type="ECO:0008006" key="9">
    <source>
        <dbReference type="Google" id="ProtNLM"/>
    </source>
</evidence>
<keyword evidence="3" id="KW-0679">Respiratory chain</keyword>
<proteinExistence type="predicted"/>
<dbReference type="GO" id="GO:0016020">
    <property type="term" value="C:membrane"/>
    <property type="evidence" value="ECO:0007669"/>
    <property type="project" value="UniProtKB-SubCell"/>
</dbReference>
<protein>
    <recommendedName>
        <fullName evidence="9">ETC complex I subunit conserved region</fullName>
    </recommendedName>
</protein>
<accession>A0A1Y5SAD9</accession>
<reference evidence="7 8" key="1">
    <citation type="submission" date="2017-03" db="EMBL/GenBank/DDBJ databases">
        <authorList>
            <person name="Afonso C.L."/>
            <person name="Miller P.J."/>
            <person name="Scott M.A."/>
            <person name="Spackman E."/>
            <person name="Goraichik I."/>
            <person name="Dimitrov K.M."/>
            <person name="Suarez D.L."/>
            <person name="Swayne D.E."/>
        </authorList>
    </citation>
    <scope>NUCLEOTIDE SEQUENCE [LARGE SCALE GENOMIC DNA]</scope>
    <source>
        <strain evidence="7 8">CECT 8287</strain>
    </source>
</reference>
<gene>
    <name evidence="7" type="ORF">PEL8287_01635</name>
</gene>
<dbReference type="PANTHER" id="PTHR12219:SF8">
    <property type="entry name" value="NADH DEHYDROGENASE [UBIQUINONE] IRON-SULFUR PROTEIN 4, MITOCHONDRIAL"/>
    <property type="match status" value="1"/>
</dbReference>
<evidence type="ECO:0000256" key="1">
    <source>
        <dbReference type="ARBA" id="ARBA00004370"/>
    </source>
</evidence>
<keyword evidence="4" id="KW-0809">Transit peptide</keyword>
<dbReference type="OrthoDB" id="9799572at2"/>
<dbReference type="Proteomes" id="UP000193827">
    <property type="component" value="Unassembled WGS sequence"/>
</dbReference>
<evidence type="ECO:0000256" key="3">
    <source>
        <dbReference type="ARBA" id="ARBA00022660"/>
    </source>
</evidence>
<evidence type="ECO:0000256" key="6">
    <source>
        <dbReference type="ARBA" id="ARBA00023136"/>
    </source>
</evidence>
<keyword evidence="5" id="KW-0249">Electron transport</keyword>
<organism evidence="7 8">
    <name type="scientific">Roseovarius litorisediminis</name>
    <dbReference type="NCBI Taxonomy" id="1312363"/>
    <lineage>
        <taxon>Bacteria</taxon>
        <taxon>Pseudomonadati</taxon>
        <taxon>Pseudomonadota</taxon>
        <taxon>Alphaproteobacteria</taxon>
        <taxon>Rhodobacterales</taxon>
        <taxon>Roseobacteraceae</taxon>
        <taxon>Roseovarius</taxon>
    </lineage>
</organism>
<evidence type="ECO:0000313" key="8">
    <source>
        <dbReference type="Proteomes" id="UP000193827"/>
    </source>
</evidence>
<dbReference type="InterPro" id="IPR006885">
    <property type="entry name" value="NADH_UbQ_FeS_4_mit-like"/>
</dbReference>
<dbReference type="Pfam" id="PF04800">
    <property type="entry name" value="NDUS4"/>
    <property type="match status" value="1"/>
</dbReference>
<evidence type="ECO:0000256" key="2">
    <source>
        <dbReference type="ARBA" id="ARBA00022448"/>
    </source>
</evidence>
<name>A0A1Y5SAD9_9RHOB</name>
<dbReference type="PANTHER" id="PTHR12219">
    <property type="entry name" value="NADH-UBIQUINONE OXIDOREDUCTASE"/>
    <property type="match status" value="1"/>
</dbReference>
<evidence type="ECO:0000313" key="7">
    <source>
        <dbReference type="EMBL" id="SLN33601.1"/>
    </source>
</evidence>
<evidence type="ECO:0000256" key="4">
    <source>
        <dbReference type="ARBA" id="ARBA00022946"/>
    </source>
</evidence>
<dbReference type="AlphaFoldDB" id="A0A1Y5SAD9"/>
<evidence type="ECO:0000256" key="5">
    <source>
        <dbReference type="ARBA" id="ARBA00022982"/>
    </source>
</evidence>
<dbReference type="EMBL" id="FWFL01000003">
    <property type="protein sequence ID" value="SLN33601.1"/>
    <property type="molecule type" value="Genomic_DNA"/>
</dbReference>
<keyword evidence="2" id="KW-0813">Transport</keyword>
<dbReference type="GO" id="GO:0022900">
    <property type="term" value="P:electron transport chain"/>
    <property type="evidence" value="ECO:0007669"/>
    <property type="project" value="InterPro"/>
</dbReference>
<dbReference type="RefSeq" id="WP_085891853.1">
    <property type="nucleotide sequence ID" value="NZ_FWFL01000003.1"/>
</dbReference>
<keyword evidence="8" id="KW-1185">Reference proteome</keyword>
<comment type="subcellular location">
    <subcellularLocation>
        <location evidence="1">Membrane</location>
    </subcellularLocation>
</comment>
<dbReference type="InterPro" id="IPR038532">
    <property type="entry name" value="NDUFS4-like_sf"/>
</dbReference>
<sequence>MSARIYKPARNAMQSGVAKTKHWVLEYAADKSREVDPLMGWTSSSDTQTQVKLRFGSKEAALEYAREHGIDAIVQEPHKRKPNVRAGGYGENFATNRRSVWTH</sequence>
<keyword evidence="6" id="KW-0472">Membrane</keyword>
<dbReference type="Gene3D" id="3.30.160.190">
    <property type="entry name" value="atu1810 like domain"/>
    <property type="match status" value="1"/>
</dbReference>